<proteinExistence type="predicted"/>
<dbReference type="InterPro" id="IPR027417">
    <property type="entry name" value="P-loop_NTPase"/>
</dbReference>
<evidence type="ECO:0000313" key="3">
    <source>
        <dbReference type="Proteomes" id="UP000184096"/>
    </source>
</evidence>
<feature type="compositionally biased region" description="Acidic residues" evidence="1">
    <location>
        <begin position="234"/>
        <end position="257"/>
    </location>
</feature>
<dbReference type="AlphaFoldDB" id="A0A1M7TFY9"/>
<feature type="region of interest" description="Disordered" evidence="1">
    <location>
        <begin position="232"/>
        <end position="257"/>
    </location>
</feature>
<accession>A0A1M7TFY9</accession>
<evidence type="ECO:0000313" key="2">
    <source>
        <dbReference type="EMBL" id="SHN69630.1"/>
    </source>
</evidence>
<protein>
    <recommendedName>
        <fullName evidence="4">NACHT domain-containing protein</fullName>
    </recommendedName>
</protein>
<sequence length="576" mass="63798">MLTFSNFSPQSFERLVQALSVRILGPGVVVFGAGPDGAREATFEGTVPFPSSEDRWNGYIVVQAKCREAMKGDARDATWLTAQLKQEFQKFITRKNLRRPEYYIIATNVTLSPEPKGGGKAKVEKLIDQYKTRLGIKDVAILSADELRAHLENAPEVRRSYTAWLTPSDVLAGLIDQIAKPYLKQVLPLALARDLRQERDVRLREAGRETEKPIYLDDLFIDLPFAAPAISKEDIDDADEEDKGAEFDHAEDDEPEDDSIRVVAQLLLCAADKLDNESIACNSRLRKGRRTEPQPNRVVVLGGPGQGKSTIGQFLAQVSRARLLSEHANSALNPQTADLVAPILERAVKEGLSLQGPARFPIRIDLPIYADALQKTPSGQSLIAFAADRLSRNVDQPIAAAELRTWLGTCPALIILDGLDEVPPSGNRTELLKSIDALWDDLALVAADVLVVVTTRPQGYNDDLSANYWQHWELSPLTPSDAMKFASRLAQVRLSDPDRRDVILAELDRAAADASTMLLLSSPLQVTIMFGISLLKGAIPQDRWELFERYYTLLRDREAQKTGADAKLIRDFSLPS</sequence>
<dbReference type="EMBL" id="LT670849">
    <property type="protein sequence ID" value="SHN69630.1"/>
    <property type="molecule type" value="Genomic_DNA"/>
</dbReference>
<dbReference type="Gene3D" id="3.40.50.300">
    <property type="entry name" value="P-loop containing nucleotide triphosphate hydrolases"/>
    <property type="match status" value="1"/>
</dbReference>
<evidence type="ECO:0000256" key="1">
    <source>
        <dbReference type="SAM" id="MobiDB-lite"/>
    </source>
</evidence>
<keyword evidence="3" id="KW-1185">Reference proteome</keyword>
<gene>
    <name evidence="2" type="ORF">SAMN05444170_1581</name>
</gene>
<reference evidence="3" key="1">
    <citation type="submission" date="2016-11" db="EMBL/GenBank/DDBJ databases">
        <authorList>
            <person name="Varghese N."/>
            <person name="Submissions S."/>
        </authorList>
    </citation>
    <scope>NUCLEOTIDE SEQUENCE [LARGE SCALE GENOMIC DNA]</scope>
    <source>
        <strain evidence="3">GAS401</strain>
    </source>
</reference>
<dbReference type="Proteomes" id="UP000184096">
    <property type="component" value="Chromosome I"/>
</dbReference>
<evidence type="ECO:0008006" key="4">
    <source>
        <dbReference type="Google" id="ProtNLM"/>
    </source>
</evidence>
<dbReference type="SUPFAM" id="SSF52540">
    <property type="entry name" value="P-loop containing nucleoside triphosphate hydrolases"/>
    <property type="match status" value="1"/>
</dbReference>
<organism evidence="2 3">
    <name type="scientific">Bradyrhizobium erythrophlei</name>
    <dbReference type="NCBI Taxonomy" id="1437360"/>
    <lineage>
        <taxon>Bacteria</taxon>
        <taxon>Pseudomonadati</taxon>
        <taxon>Pseudomonadota</taxon>
        <taxon>Alphaproteobacteria</taxon>
        <taxon>Hyphomicrobiales</taxon>
        <taxon>Nitrobacteraceae</taxon>
        <taxon>Bradyrhizobium</taxon>
    </lineage>
</organism>
<dbReference type="RefSeq" id="WP_072817394.1">
    <property type="nucleotide sequence ID" value="NZ_LT670849.1"/>
</dbReference>
<dbReference type="OrthoDB" id="7820209at2"/>
<name>A0A1M7TFY9_9BRAD</name>